<evidence type="ECO:0000313" key="1">
    <source>
        <dbReference type="EMBL" id="DAF57327.1"/>
    </source>
</evidence>
<sequence length="41" mass="5124">MFSFFKKLLCYLIFTAQRYTLFLNAQNKLITFFTDRKLKFY</sequence>
<protein>
    <submittedName>
        <fullName evidence="1">Uncharacterized protein</fullName>
    </submittedName>
</protein>
<reference evidence="1" key="1">
    <citation type="journal article" date="2021" name="Proc. Natl. Acad. Sci. U.S.A.">
        <title>A Catalog of Tens of Thousands of Viruses from Human Metagenomes Reveals Hidden Associations with Chronic Diseases.</title>
        <authorList>
            <person name="Tisza M.J."/>
            <person name="Buck C.B."/>
        </authorList>
    </citation>
    <scope>NUCLEOTIDE SEQUENCE</scope>
    <source>
        <strain evidence="1">CtQEt22</strain>
    </source>
</reference>
<accession>A0A8S5T2X6</accession>
<proteinExistence type="predicted"/>
<dbReference type="EMBL" id="BK032732">
    <property type="protein sequence ID" value="DAF57327.1"/>
    <property type="molecule type" value="Genomic_DNA"/>
</dbReference>
<organism evidence="1">
    <name type="scientific">Siphoviridae sp. ctQEt22</name>
    <dbReference type="NCBI Taxonomy" id="2827866"/>
    <lineage>
        <taxon>Viruses</taxon>
        <taxon>Duplodnaviria</taxon>
        <taxon>Heunggongvirae</taxon>
        <taxon>Uroviricota</taxon>
        <taxon>Caudoviricetes</taxon>
    </lineage>
</organism>
<name>A0A8S5T2X6_9CAUD</name>